<dbReference type="InterPro" id="IPR006527">
    <property type="entry name" value="F-box-assoc_dom_typ1"/>
</dbReference>
<dbReference type="SUPFAM" id="SSF51101">
    <property type="entry name" value="Mannose-binding lectins"/>
    <property type="match status" value="1"/>
</dbReference>
<gene>
    <name evidence="5" type="primary">LOC104783497</name>
</gene>
<dbReference type="GeneID" id="104783497"/>
<dbReference type="Pfam" id="PF01419">
    <property type="entry name" value="Jacalin"/>
    <property type="match status" value="1"/>
</dbReference>
<evidence type="ECO:0000256" key="2">
    <source>
        <dbReference type="ARBA" id="ARBA00022734"/>
    </source>
</evidence>
<feature type="domain" description="Jacalin-type lectin" evidence="3">
    <location>
        <begin position="115"/>
        <end position="175"/>
    </location>
</feature>
<organism evidence="4 5">
    <name type="scientific">Camelina sativa</name>
    <name type="common">False flax</name>
    <name type="synonym">Myagrum sativum</name>
    <dbReference type="NCBI Taxonomy" id="90675"/>
    <lineage>
        <taxon>Eukaryota</taxon>
        <taxon>Viridiplantae</taxon>
        <taxon>Streptophyta</taxon>
        <taxon>Embryophyta</taxon>
        <taxon>Tracheophyta</taxon>
        <taxon>Spermatophyta</taxon>
        <taxon>Magnoliopsida</taxon>
        <taxon>eudicotyledons</taxon>
        <taxon>Gunneridae</taxon>
        <taxon>Pentapetalae</taxon>
        <taxon>rosids</taxon>
        <taxon>malvids</taxon>
        <taxon>Brassicales</taxon>
        <taxon>Brassicaceae</taxon>
        <taxon>Camelineae</taxon>
        <taxon>Camelina</taxon>
    </lineage>
</organism>
<evidence type="ECO:0000313" key="4">
    <source>
        <dbReference type="Proteomes" id="UP000694864"/>
    </source>
</evidence>
<dbReference type="Pfam" id="PF07734">
    <property type="entry name" value="FBA_1"/>
    <property type="match status" value="1"/>
</dbReference>
<dbReference type="InterPro" id="IPR001229">
    <property type="entry name" value="Jacalin-like_lectin_dom"/>
</dbReference>
<dbReference type="Gene3D" id="2.100.10.30">
    <property type="entry name" value="Jacalin-like lectin domain"/>
    <property type="match status" value="1"/>
</dbReference>
<sequence>MAIWVTKKKIKNGDGEGVEWMKFMNVSVPTWSSLIVYGYKPSYYMDEKIHSLVLCSLNEKLNTCIYIAKGDKFHEIEIKDLVGYETRHHAYILSLVPVPNDDVNQHVGSSYFALPKGTKANDGAGENEWDDGFFDSVKKISIGRSHLGVVFVRFEYTNDNVVVAGAAHGDDATYT</sequence>
<evidence type="ECO:0000259" key="3">
    <source>
        <dbReference type="PROSITE" id="PS51752"/>
    </source>
</evidence>
<dbReference type="PROSITE" id="PS51752">
    <property type="entry name" value="JACALIN_LECTIN"/>
    <property type="match status" value="1"/>
</dbReference>
<accession>A0ABM1RM06</accession>
<keyword evidence="2" id="KW-0430">Lectin</keyword>
<comment type="similarity">
    <text evidence="1">Belongs to the jacalin lectin family.</text>
</comment>
<reference evidence="5" key="2">
    <citation type="submission" date="2025-08" db="UniProtKB">
        <authorList>
            <consortium name="RefSeq"/>
        </authorList>
    </citation>
    <scope>IDENTIFICATION</scope>
    <source>
        <tissue evidence="5">Leaf</tissue>
    </source>
</reference>
<dbReference type="RefSeq" id="XP_019100044.1">
    <property type="nucleotide sequence ID" value="XM_019244499.1"/>
</dbReference>
<proteinExistence type="inferred from homology"/>
<reference evidence="4" key="1">
    <citation type="journal article" date="2014" name="Nat. Commun.">
        <title>The emerging biofuel crop Camelina sativa retains a highly undifferentiated hexaploid genome structure.</title>
        <authorList>
            <person name="Kagale S."/>
            <person name="Koh C."/>
            <person name="Nixon J."/>
            <person name="Bollina V."/>
            <person name="Clarke W.E."/>
            <person name="Tuteja R."/>
            <person name="Spillane C."/>
            <person name="Robinson S.J."/>
            <person name="Links M.G."/>
            <person name="Clarke C."/>
            <person name="Higgins E.E."/>
            <person name="Huebert T."/>
            <person name="Sharpe A.G."/>
            <person name="Parkin I.A."/>
        </authorList>
    </citation>
    <scope>NUCLEOTIDE SEQUENCE [LARGE SCALE GENOMIC DNA]</scope>
    <source>
        <strain evidence="4">cv. DH55</strain>
    </source>
</reference>
<dbReference type="InterPro" id="IPR036404">
    <property type="entry name" value="Jacalin-like_lectin_dom_sf"/>
</dbReference>
<name>A0ABM1RM06_CAMSA</name>
<evidence type="ECO:0000256" key="1">
    <source>
        <dbReference type="ARBA" id="ARBA00006568"/>
    </source>
</evidence>
<dbReference type="Proteomes" id="UP000694864">
    <property type="component" value="Chromosome 4"/>
</dbReference>
<keyword evidence="4" id="KW-1185">Reference proteome</keyword>
<protein>
    <submittedName>
        <fullName evidence="5">Jacalin-related lectin 38-like</fullName>
    </submittedName>
</protein>
<evidence type="ECO:0000313" key="5">
    <source>
        <dbReference type="RefSeq" id="XP_019100044.1"/>
    </source>
</evidence>